<dbReference type="Proteomes" id="UP001199044">
    <property type="component" value="Unassembled WGS sequence"/>
</dbReference>
<reference evidence="2" key="1">
    <citation type="submission" date="2023-07" db="EMBL/GenBank/DDBJ databases">
        <title>Molecular identification of indigenous halophilic bacteria isolated from red sea cost, biodegradation of synthetic dyes and assessment of degraded metabolite toxicity.</title>
        <authorList>
            <person name="Chaieb K."/>
            <person name="Altayb H.N."/>
        </authorList>
    </citation>
    <scope>NUCLEOTIDE SEQUENCE [LARGE SCALE GENOMIC DNA]</scope>
    <source>
        <strain evidence="2">K20</strain>
    </source>
</reference>
<evidence type="ECO:0000313" key="1">
    <source>
        <dbReference type="EMBL" id="MCA2016586.1"/>
    </source>
</evidence>
<organism evidence="1 2">
    <name type="scientific">Vibrio tritonius</name>
    <dbReference type="NCBI Taxonomy" id="1435069"/>
    <lineage>
        <taxon>Bacteria</taxon>
        <taxon>Pseudomonadati</taxon>
        <taxon>Pseudomonadota</taxon>
        <taxon>Gammaproteobacteria</taxon>
        <taxon>Vibrionales</taxon>
        <taxon>Vibrionaceae</taxon>
        <taxon>Vibrio</taxon>
    </lineage>
</organism>
<evidence type="ECO:0000313" key="2">
    <source>
        <dbReference type="Proteomes" id="UP001199044"/>
    </source>
</evidence>
<name>A0ABS7YLN1_9VIBR</name>
<keyword evidence="2" id="KW-1185">Reference proteome</keyword>
<proteinExistence type="predicted"/>
<accession>A0ABS7YLN1</accession>
<gene>
    <name evidence="1" type="ORF">LDJ79_10735</name>
</gene>
<dbReference type="RefSeq" id="WP_225250564.1">
    <property type="nucleotide sequence ID" value="NZ_JAIWIU010000063.1"/>
</dbReference>
<sequence length="159" mass="18443">MKGNAAEQLVIKYPTVILTKDRACQFARTFVKNDVVYKLEVVETEENDINLKLSLAQSDDRVKEITLFEKNPYRGKRSHYSRPNQSSSFKESLSVESRESFKLMFEHIFEQSGMDDEYIKMMLGLSIIWAHKHKDGMVLNLAQQILDACEATKMKYPLN</sequence>
<protein>
    <submittedName>
        <fullName evidence="1">Uncharacterized protein</fullName>
    </submittedName>
</protein>
<comment type="caution">
    <text evidence="1">The sequence shown here is derived from an EMBL/GenBank/DDBJ whole genome shotgun (WGS) entry which is preliminary data.</text>
</comment>
<dbReference type="EMBL" id="JAIWIU010000063">
    <property type="protein sequence ID" value="MCA2016586.1"/>
    <property type="molecule type" value="Genomic_DNA"/>
</dbReference>